<reference evidence="2" key="1">
    <citation type="submission" date="2018-08" db="EMBL/GenBank/DDBJ databases">
        <title>A genome reference for cultivated species of the human gut microbiota.</title>
        <authorList>
            <person name="Zou Y."/>
            <person name="Xue W."/>
            <person name="Luo G."/>
        </authorList>
    </citation>
    <scope>NUCLEOTIDE SEQUENCE [LARGE SCALE GENOMIC DNA]</scope>
    <source>
        <strain evidence="2">TF05-5AC</strain>
    </source>
</reference>
<dbReference type="Pfam" id="PF01471">
    <property type="entry name" value="PG_binding_1"/>
    <property type="match status" value="1"/>
</dbReference>
<gene>
    <name evidence="2" type="ORF">DXC51_12315</name>
</gene>
<dbReference type="Gene3D" id="1.10.101.10">
    <property type="entry name" value="PGBD-like superfamily/PGBD"/>
    <property type="match status" value="1"/>
</dbReference>
<organism evidence="2 3">
    <name type="scientific">Eisenbergiella massiliensis</name>
    <dbReference type="NCBI Taxonomy" id="1720294"/>
    <lineage>
        <taxon>Bacteria</taxon>
        <taxon>Bacillati</taxon>
        <taxon>Bacillota</taxon>
        <taxon>Clostridia</taxon>
        <taxon>Lachnospirales</taxon>
        <taxon>Lachnospiraceae</taxon>
        <taxon>Eisenbergiella</taxon>
    </lineage>
</organism>
<protein>
    <submittedName>
        <fullName evidence="2">YHYH domain-containing protein</fullName>
    </submittedName>
</protein>
<evidence type="ECO:0000313" key="3">
    <source>
        <dbReference type="Proteomes" id="UP000260812"/>
    </source>
</evidence>
<accession>A0A3E3I4Y9</accession>
<feature type="domain" description="Peptidoglycan binding-like" evidence="1">
    <location>
        <begin position="223"/>
        <end position="276"/>
    </location>
</feature>
<dbReference type="InterPro" id="IPR047773">
    <property type="entry name" value="YHYH_dom_bact"/>
</dbReference>
<dbReference type="Proteomes" id="UP000260812">
    <property type="component" value="Unassembled WGS sequence"/>
</dbReference>
<evidence type="ECO:0000259" key="1">
    <source>
        <dbReference type="Pfam" id="PF01471"/>
    </source>
</evidence>
<dbReference type="InterPro" id="IPR036366">
    <property type="entry name" value="PGBDSf"/>
</dbReference>
<dbReference type="RefSeq" id="WP_117544688.1">
    <property type="nucleotide sequence ID" value="NZ_JBKUNB010000012.1"/>
</dbReference>
<sequence length="280" mass="30381">MQKKMKKVISILLATFILTTCIPLVPVFNTVLTVEAHSGRTDGSGGHHDYKNKSGLGSYHYHCGGHPAHLHPNGVCTYSGASAATSSSSKNIQKTAVQDSDAALRAKYKSVTDDFSNKKKSGYFRNDVLAIINQFIAADPNAADAYMLSLMTSEEKTDLLPLNTQAKSDIFDGLIVLRAYEVFLSQVVAQEQAQAALQQQTMETPPAALQQENTSQDDLLYKLVSQTQAKLNELGFYTGAIDGIFDNETQQALINFQTAYGLIIDGTINEQVVAALGIQI</sequence>
<dbReference type="InterPro" id="IPR036365">
    <property type="entry name" value="PGBD-like_sf"/>
</dbReference>
<dbReference type="SUPFAM" id="SSF47090">
    <property type="entry name" value="PGBD-like"/>
    <property type="match status" value="1"/>
</dbReference>
<dbReference type="InterPro" id="IPR002477">
    <property type="entry name" value="Peptidoglycan-bd-like"/>
</dbReference>
<dbReference type="EMBL" id="QVLV01000007">
    <property type="protein sequence ID" value="RGE60361.1"/>
    <property type="molecule type" value="Genomic_DNA"/>
</dbReference>
<comment type="caution">
    <text evidence="2">The sequence shown here is derived from an EMBL/GenBank/DDBJ whole genome shotgun (WGS) entry which is preliminary data.</text>
</comment>
<dbReference type="GeneID" id="97987637"/>
<dbReference type="AlphaFoldDB" id="A0A3E3I4Y9"/>
<evidence type="ECO:0000313" key="2">
    <source>
        <dbReference type="EMBL" id="RGE60361.1"/>
    </source>
</evidence>
<dbReference type="NCBIfam" id="NF033223">
    <property type="entry name" value="YHYH_alt"/>
    <property type="match status" value="1"/>
</dbReference>
<proteinExistence type="predicted"/>
<name>A0A3E3I4Y9_9FIRM</name>
<keyword evidence="3" id="KW-1185">Reference proteome</keyword>